<organism evidence="2 3">
    <name type="scientific">Haloferula luteola</name>
    <dbReference type="NCBI Taxonomy" id="595692"/>
    <lineage>
        <taxon>Bacteria</taxon>
        <taxon>Pseudomonadati</taxon>
        <taxon>Verrucomicrobiota</taxon>
        <taxon>Verrucomicrobiia</taxon>
        <taxon>Verrucomicrobiales</taxon>
        <taxon>Verrucomicrobiaceae</taxon>
        <taxon>Haloferula</taxon>
    </lineage>
</organism>
<dbReference type="EMBL" id="JACHFD010000022">
    <property type="protein sequence ID" value="MBB5353233.1"/>
    <property type="molecule type" value="Genomic_DNA"/>
</dbReference>
<dbReference type="AlphaFoldDB" id="A0A840V6F7"/>
<dbReference type="InterPro" id="IPR019587">
    <property type="entry name" value="Polyketide_cyclase/dehydratase"/>
</dbReference>
<name>A0A840V6F7_9BACT</name>
<dbReference type="InterPro" id="IPR023393">
    <property type="entry name" value="START-like_dom_sf"/>
</dbReference>
<keyword evidence="3" id="KW-1185">Reference proteome</keyword>
<gene>
    <name evidence="2" type="ORF">HNR46_003488</name>
</gene>
<feature type="region of interest" description="Disordered" evidence="1">
    <location>
        <begin position="152"/>
        <end position="182"/>
    </location>
</feature>
<dbReference type="SUPFAM" id="SSF55961">
    <property type="entry name" value="Bet v1-like"/>
    <property type="match status" value="1"/>
</dbReference>
<dbReference type="Proteomes" id="UP000557717">
    <property type="component" value="Unassembled WGS sequence"/>
</dbReference>
<feature type="compositionally biased region" description="Polar residues" evidence="1">
    <location>
        <begin position="162"/>
        <end position="171"/>
    </location>
</feature>
<reference evidence="2 3" key="1">
    <citation type="submission" date="2020-08" db="EMBL/GenBank/DDBJ databases">
        <title>Genomic Encyclopedia of Type Strains, Phase IV (KMG-IV): sequencing the most valuable type-strain genomes for metagenomic binning, comparative biology and taxonomic classification.</title>
        <authorList>
            <person name="Goeker M."/>
        </authorList>
    </citation>
    <scope>NUCLEOTIDE SEQUENCE [LARGE SCALE GENOMIC DNA]</scope>
    <source>
        <strain evidence="2 3">YC6886</strain>
    </source>
</reference>
<accession>A0A840V6F7</accession>
<evidence type="ECO:0000313" key="3">
    <source>
        <dbReference type="Proteomes" id="UP000557717"/>
    </source>
</evidence>
<evidence type="ECO:0000256" key="1">
    <source>
        <dbReference type="SAM" id="MobiDB-lite"/>
    </source>
</evidence>
<proteinExistence type="predicted"/>
<sequence>MRIQTAITIPASPEQLWPLLTRSSMNLPGCFCLGLPQPLSCELPDSEGGVGSIRHCHSDRGHIIQRITEWSPPSRLTFEMVSTDHCWAHQVQSLRETFHIIPLSHGLRVTRSTQLKATSPFSLIKEWGFSLGLKRIHFYVFKNWKSQLSLSPPVSSPSPNSTHGTLQNPPISFTKRDLQDHE</sequence>
<dbReference type="RefSeq" id="WP_184020899.1">
    <property type="nucleotide sequence ID" value="NZ_JACHFD010000022.1"/>
</dbReference>
<dbReference type="Gene3D" id="3.30.530.20">
    <property type="match status" value="1"/>
</dbReference>
<evidence type="ECO:0000313" key="2">
    <source>
        <dbReference type="EMBL" id="MBB5353233.1"/>
    </source>
</evidence>
<feature type="compositionally biased region" description="Low complexity" evidence="1">
    <location>
        <begin position="152"/>
        <end position="161"/>
    </location>
</feature>
<dbReference type="Pfam" id="PF10604">
    <property type="entry name" value="Polyketide_cyc2"/>
    <property type="match status" value="1"/>
</dbReference>
<protein>
    <submittedName>
        <fullName evidence="2">Uncharacterized protein</fullName>
    </submittedName>
</protein>
<comment type="caution">
    <text evidence="2">The sequence shown here is derived from an EMBL/GenBank/DDBJ whole genome shotgun (WGS) entry which is preliminary data.</text>
</comment>